<accession>A0A9D4K798</accession>
<dbReference type="Proteomes" id="UP000828390">
    <property type="component" value="Unassembled WGS sequence"/>
</dbReference>
<sequence>MIHLKGDYLFQRASLYTVSAESEYELCHAKMGLRTLTASVTPDQPAYWSSTQLGQKLTLCQ</sequence>
<comment type="caution">
    <text evidence="1">The sequence shown here is derived from an EMBL/GenBank/DDBJ whole genome shotgun (WGS) entry which is preliminary data.</text>
</comment>
<keyword evidence="2" id="KW-1185">Reference proteome</keyword>
<name>A0A9D4K798_DREPO</name>
<protein>
    <submittedName>
        <fullName evidence="1">Uncharacterized protein</fullName>
    </submittedName>
</protein>
<gene>
    <name evidence="1" type="ORF">DPMN_107736</name>
</gene>
<organism evidence="1 2">
    <name type="scientific">Dreissena polymorpha</name>
    <name type="common">Zebra mussel</name>
    <name type="synonym">Mytilus polymorpha</name>
    <dbReference type="NCBI Taxonomy" id="45954"/>
    <lineage>
        <taxon>Eukaryota</taxon>
        <taxon>Metazoa</taxon>
        <taxon>Spiralia</taxon>
        <taxon>Lophotrochozoa</taxon>
        <taxon>Mollusca</taxon>
        <taxon>Bivalvia</taxon>
        <taxon>Autobranchia</taxon>
        <taxon>Heteroconchia</taxon>
        <taxon>Euheterodonta</taxon>
        <taxon>Imparidentia</taxon>
        <taxon>Neoheterodontei</taxon>
        <taxon>Myida</taxon>
        <taxon>Dreissenoidea</taxon>
        <taxon>Dreissenidae</taxon>
        <taxon>Dreissena</taxon>
    </lineage>
</organism>
<dbReference type="EMBL" id="JAIWYP010000004">
    <property type="protein sequence ID" value="KAH3834412.1"/>
    <property type="molecule type" value="Genomic_DNA"/>
</dbReference>
<evidence type="ECO:0000313" key="1">
    <source>
        <dbReference type="EMBL" id="KAH3834412.1"/>
    </source>
</evidence>
<reference evidence="1" key="1">
    <citation type="journal article" date="2019" name="bioRxiv">
        <title>The Genome of the Zebra Mussel, Dreissena polymorpha: A Resource for Invasive Species Research.</title>
        <authorList>
            <person name="McCartney M.A."/>
            <person name="Auch B."/>
            <person name="Kono T."/>
            <person name="Mallez S."/>
            <person name="Zhang Y."/>
            <person name="Obille A."/>
            <person name="Becker A."/>
            <person name="Abrahante J.E."/>
            <person name="Garbe J."/>
            <person name="Badalamenti J.P."/>
            <person name="Herman A."/>
            <person name="Mangelson H."/>
            <person name="Liachko I."/>
            <person name="Sullivan S."/>
            <person name="Sone E.D."/>
            <person name="Koren S."/>
            <person name="Silverstein K.A.T."/>
            <person name="Beckman K.B."/>
            <person name="Gohl D.M."/>
        </authorList>
    </citation>
    <scope>NUCLEOTIDE SEQUENCE</scope>
    <source>
        <strain evidence="1">Duluth1</strain>
        <tissue evidence="1">Whole animal</tissue>
    </source>
</reference>
<dbReference type="AlphaFoldDB" id="A0A9D4K798"/>
<evidence type="ECO:0000313" key="2">
    <source>
        <dbReference type="Proteomes" id="UP000828390"/>
    </source>
</evidence>
<proteinExistence type="predicted"/>
<reference evidence="1" key="2">
    <citation type="submission" date="2020-11" db="EMBL/GenBank/DDBJ databases">
        <authorList>
            <person name="McCartney M.A."/>
            <person name="Auch B."/>
            <person name="Kono T."/>
            <person name="Mallez S."/>
            <person name="Becker A."/>
            <person name="Gohl D.M."/>
            <person name="Silverstein K.A.T."/>
            <person name="Koren S."/>
            <person name="Bechman K.B."/>
            <person name="Herman A."/>
            <person name="Abrahante J.E."/>
            <person name="Garbe J."/>
        </authorList>
    </citation>
    <scope>NUCLEOTIDE SEQUENCE</scope>
    <source>
        <strain evidence="1">Duluth1</strain>
        <tissue evidence="1">Whole animal</tissue>
    </source>
</reference>